<reference evidence="2" key="1">
    <citation type="journal article" date="2020" name="Nature">
        <title>Giant virus diversity and host interactions through global metagenomics.</title>
        <authorList>
            <person name="Schulz F."/>
            <person name="Roux S."/>
            <person name="Paez-Espino D."/>
            <person name="Jungbluth S."/>
            <person name="Walsh D.A."/>
            <person name="Denef V.J."/>
            <person name="McMahon K.D."/>
            <person name="Konstantinidis K.T."/>
            <person name="Eloe-Fadrosh E.A."/>
            <person name="Kyrpides N.C."/>
            <person name="Woyke T."/>
        </authorList>
    </citation>
    <scope>NUCLEOTIDE SEQUENCE</scope>
    <source>
        <strain evidence="2">GVMAG-S-1014582-52</strain>
    </source>
</reference>
<evidence type="ECO:0000313" key="2">
    <source>
        <dbReference type="EMBL" id="QHU33142.1"/>
    </source>
</evidence>
<proteinExistence type="predicted"/>
<organism evidence="2">
    <name type="scientific">viral metagenome</name>
    <dbReference type="NCBI Taxonomy" id="1070528"/>
    <lineage>
        <taxon>unclassified sequences</taxon>
        <taxon>metagenomes</taxon>
        <taxon>organismal metagenomes</taxon>
    </lineage>
</organism>
<evidence type="ECO:0000256" key="1">
    <source>
        <dbReference type="SAM" id="MobiDB-lite"/>
    </source>
</evidence>
<sequence length="634" mass="74427">MTSENIHSRLYQLDELILYLYNAVYAKIGNYKIKSIDVNKLNMNRFKLSDYDLDQIFSTIEFSRKEATDIEGINQYVYKRHGETKNCNIRIIPYLNKEDVNDMKNPVNVNQIIRTLLSELVVNGRTNNLLLPIINIDVIGEDLINYAKLKEIEIDENKFYSIEITEKYYTLMSLEQFTFKYPLESNSIRSIIYQATNLLYQINNAFPNFRHNSFLPKYIDCYLRRKKNDIDSELFIPELKLGNFFLSSIDNIVPNSAEPEKINLGLLTPYSDLYQLLNWLWLHHEINITNSPELIELFDIILPKPIRSNNEKLTKDLFDLLTDEYKKKLQLKNIRDLFTNRDLFKDTIFVEQEFGGKSEINDDQIPIVKLQKKENSESDNNEIKKSPDNDIDMNKKKSMKKTKEMEETEEYDKYLNHPQRIITIDSDKKDSKNDVDKKDYKKMKSYRGHRKINFVNEEMTTINRIKLNENNDMQQEYGNNQQSIKSLLGVNTTSNRSNLEQQLAQQFIQPNQIPQIPPPYPPTPYPMPANSMPANSMPINSMPANSMPANSMPANSTSNMENELMARYLNATTQQNQFIPQQQNQYIPQQQSYQSDYAQLDPNLMNVLLQQQKQQYPVQTGGSMRQYNPFFFQK</sequence>
<dbReference type="AlphaFoldDB" id="A0A6C0LV80"/>
<protein>
    <submittedName>
        <fullName evidence="2">Uncharacterized protein</fullName>
    </submittedName>
</protein>
<dbReference type="EMBL" id="MN740556">
    <property type="protein sequence ID" value="QHU33142.1"/>
    <property type="molecule type" value="Genomic_DNA"/>
</dbReference>
<feature type="region of interest" description="Disordered" evidence="1">
    <location>
        <begin position="371"/>
        <end position="406"/>
    </location>
</feature>
<name>A0A6C0LV80_9ZZZZ</name>
<accession>A0A6C0LV80</accession>